<dbReference type="Proteomes" id="UP000019028">
    <property type="component" value="Chromosome"/>
</dbReference>
<evidence type="ECO:0000259" key="9">
    <source>
        <dbReference type="PROSITE" id="PS50928"/>
    </source>
</evidence>
<evidence type="ECO:0000256" key="1">
    <source>
        <dbReference type="ARBA" id="ARBA00004429"/>
    </source>
</evidence>
<accession>W0HYZ9</accession>
<keyword evidence="6 8" id="KW-1133">Transmembrane helix</keyword>
<evidence type="ECO:0000256" key="8">
    <source>
        <dbReference type="RuleBase" id="RU363032"/>
    </source>
</evidence>
<dbReference type="PANTHER" id="PTHR43386:SF25">
    <property type="entry name" value="PEPTIDE ABC TRANSPORTER PERMEASE PROTEIN"/>
    <property type="match status" value="1"/>
</dbReference>
<keyword evidence="3" id="KW-1003">Cell membrane</keyword>
<sequence length="296" mass="31410">MGGSQGAFLMTMAVPTAARRDNFFWQLLNRPACAAALALLLVIMATSLAAPWLAPYSPSKLSIMSRLSAPGVSHFFGSDELGRDVFTRTLYAGQTSVMVGAAVVVFATLAGIVLGLAAGYFRRLDTPVSRLIDAMMAFPDILLAIALVAALGATAVNVIIALGTVYTPRLARVVRASTLVVRELPYVEAAKALGVPTPMILLRHILRNIASPLLVQATFIFANAILAEAGLSFLGVGISPDIPTWGTMISQGRQYMDDAPWIMLFPGLAIVITVLSLQLLGDALRDFLDPRLSKGA</sequence>
<feature type="transmembrane region" description="Helical" evidence="8">
    <location>
        <begin position="213"/>
        <end position="239"/>
    </location>
</feature>
<dbReference type="HOGENOM" id="CLU_028518_1_1_6"/>
<dbReference type="CDD" id="cd06261">
    <property type="entry name" value="TM_PBP2"/>
    <property type="match status" value="1"/>
</dbReference>
<evidence type="ECO:0000256" key="2">
    <source>
        <dbReference type="ARBA" id="ARBA00022448"/>
    </source>
</evidence>
<feature type="transmembrane region" description="Helical" evidence="8">
    <location>
        <begin position="259"/>
        <end position="281"/>
    </location>
</feature>
<dbReference type="KEGG" id="sod:Sant_2344"/>
<evidence type="ECO:0000256" key="4">
    <source>
        <dbReference type="ARBA" id="ARBA00022519"/>
    </source>
</evidence>
<keyword evidence="2 8" id="KW-0813">Transport</keyword>
<dbReference type="EMBL" id="CP006569">
    <property type="protein sequence ID" value="AHF77388.1"/>
    <property type="molecule type" value="Genomic_DNA"/>
</dbReference>
<comment type="similarity">
    <text evidence="8">Belongs to the binding-protein-dependent transport system permease family.</text>
</comment>
<proteinExistence type="inferred from homology"/>
<dbReference type="PANTHER" id="PTHR43386">
    <property type="entry name" value="OLIGOPEPTIDE TRANSPORT SYSTEM PERMEASE PROTEIN APPC"/>
    <property type="match status" value="1"/>
</dbReference>
<dbReference type="GO" id="GO:0005886">
    <property type="term" value="C:plasma membrane"/>
    <property type="evidence" value="ECO:0007669"/>
    <property type="project" value="UniProtKB-SubCell"/>
</dbReference>
<gene>
    <name evidence="10" type="ORF">Sant_2344</name>
</gene>
<dbReference type="AlphaFoldDB" id="W0HYZ9"/>
<feature type="domain" description="ABC transmembrane type-1" evidence="9">
    <location>
        <begin position="97"/>
        <end position="281"/>
    </location>
</feature>
<evidence type="ECO:0000313" key="11">
    <source>
        <dbReference type="Proteomes" id="UP000019028"/>
    </source>
</evidence>
<dbReference type="PATRIC" id="fig|1239307.3.peg.2604"/>
<comment type="subcellular location">
    <subcellularLocation>
        <location evidence="1">Cell inner membrane</location>
        <topology evidence="1">Multi-pass membrane protein</topology>
    </subcellularLocation>
    <subcellularLocation>
        <location evidence="8">Cell membrane</location>
        <topology evidence="8">Multi-pass membrane protein</topology>
    </subcellularLocation>
</comment>
<name>W0HYZ9_9GAMM</name>
<keyword evidence="5 8" id="KW-0812">Transmembrane</keyword>
<protein>
    <submittedName>
        <fullName evidence="10">Putative binding-protein-dependent transporter inner membrane component</fullName>
    </submittedName>
</protein>
<evidence type="ECO:0000256" key="6">
    <source>
        <dbReference type="ARBA" id="ARBA00022989"/>
    </source>
</evidence>
<dbReference type="GO" id="GO:0055085">
    <property type="term" value="P:transmembrane transport"/>
    <property type="evidence" value="ECO:0007669"/>
    <property type="project" value="InterPro"/>
</dbReference>
<keyword evidence="4" id="KW-0997">Cell inner membrane</keyword>
<dbReference type="InterPro" id="IPR000515">
    <property type="entry name" value="MetI-like"/>
</dbReference>
<evidence type="ECO:0000256" key="3">
    <source>
        <dbReference type="ARBA" id="ARBA00022475"/>
    </source>
</evidence>
<keyword evidence="7 8" id="KW-0472">Membrane</keyword>
<feature type="transmembrane region" description="Helical" evidence="8">
    <location>
        <begin position="97"/>
        <end position="121"/>
    </location>
</feature>
<organism evidence="10 11">
    <name type="scientific">Sodalis praecaptivus</name>
    <dbReference type="NCBI Taxonomy" id="1239307"/>
    <lineage>
        <taxon>Bacteria</taxon>
        <taxon>Pseudomonadati</taxon>
        <taxon>Pseudomonadota</taxon>
        <taxon>Gammaproteobacteria</taxon>
        <taxon>Enterobacterales</taxon>
        <taxon>Bruguierivoracaceae</taxon>
        <taxon>Sodalis</taxon>
    </lineage>
</organism>
<keyword evidence="11" id="KW-1185">Reference proteome</keyword>
<dbReference type="Pfam" id="PF00528">
    <property type="entry name" value="BPD_transp_1"/>
    <property type="match status" value="1"/>
</dbReference>
<dbReference type="SUPFAM" id="SSF161098">
    <property type="entry name" value="MetI-like"/>
    <property type="match status" value="1"/>
</dbReference>
<dbReference type="PROSITE" id="PS50928">
    <property type="entry name" value="ABC_TM1"/>
    <property type="match status" value="1"/>
</dbReference>
<reference evidence="10 11" key="1">
    <citation type="journal article" date="2014" name="Genome Biol. Evol.">
        <title>Genome degeneration and adaptation in a nascent stage of symbiosis.</title>
        <authorList>
            <person name="Oakeson K.F."/>
            <person name="Gil R."/>
            <person name="Clayton A.L."/>
            <person name="Dunn D.M."/>
            <person name="von Niederhausern A.C."/>
            <person name="Hamil C."/>
            <person name="Aoyagi A."/>
            <person name="Duval B."/>
            <person name="Baca A."/>
            <person name="Silva F.J."/>
            <person name="Vallier A."/>
            <person name="Jackson D.G."/>
            <person name="Latorre A."/>
            <person name="Weiss R.B."/>
            <person name="Heddi A."/>
            <person name="Moya A."/>
            <person name="Dale C."/>
        </authorList>
    </citation>
    <scope>NUCLEOTIDE SEQUENCE [LARGE SCALE GENOMIC DNA]</scope>
    <source>
        <strain evidence="10 11">HS1</strain>
    </source>
</reference>
<dbReference type="InterPro" id="IPR035906">
    <property type="entry name" value="MetI-like_sf"/>
</dbReference>
<dbReference type="InterPro" id="IPR050366">
    <property type="entry name" value="BP-dependent_transpt_permease"/>
</dbReference>
<dbReference type="Gene3D" id="1.10.3720.10">
    <property type="entry name" value="MetI-like"/>
    <property type="match status" value="1"/>
</dbReference>
<feature type="transmembrane region" description="Helical" evidence="8">
    <location>
        <begin position="141"/>
        <end position="166"/>
    </location>
</feature>
<evidence type="ECO:0000256" key="5">
    <source>
        <dbReference type="ARBA" id="ARBA00022692"/>
    </source>
</evidence>
<evidence type="ECO:0000313" key="10">
    <source>
        <dbReference type="EMBL" id="AHF77388.1"/>
    </source>
</evidence>
<evidence type="ECO:0000256" key="7">
    <source>
        <dbReference type="ARBA" id="ARBA00023136"/>
    </source>
</evidence>